<evidence type="ECO:0000256" key="1">
    <source>
        <dbReference type="ARBA" id="ARBA00004167"/>
    </source>
</evidence>
<evidence type="ECO:0000313" key="8">
    <source>
        <dbReference type="Proteomes" id="UP000462014"/>
    </source>
</evidence>
<keyword evidence="3" id="KW-1133">Transmembrane helix</keyword>
<dbReference type="Proteomes" id="UP000462014">
    <property type="component" value="Unassembled WGS sequence"/>
</dbReference>
<evidence type="ECO:0000256" key="3">
    <source>
        <dbReference type="ARBA" id="ARBA00022989"/>
    </source>
</evidence>
<comment type="subcellular location">
    <subcellularLocation>
        <location evidence="1">Membrane</location>
        <topology evidence="1">Single-pass membrane protein</topology>
    </subcellularLocation>
</comment>
<name>A0A7K1SZ47_9SPHI</name>
<dbReference type="GO" id="GO:0009306">
    <property type="term" value="P:protein secretion"/>
    <property type="evidence" value="ECO:0007669"/>
    <property type="project" value="InterPro"/>
</dbReference>
<organism evidence="7 8">
    <name type="scientific">Mucilaginibacter arboris</name>
    <dbReference type="NCBI Taxonomy" id="2682090"/>
    <lineage>
        <taxon>Bacteria</taxon>
        <taxon>Pseudomonadati</taxon>
        <taxon>Bacteroidota</taxon>
        <taxon>Sphingobacteriia</taxon>
        <taxon>Sphingobacteriales</taxon>
        <taxon>Sphingobacteriaceae</taxon>
        <taxon>Mucilaginibacter</taxon>
    </lineage>
</organism>
<reference evidence="7 8" key="1">
    <citation type="submission" date="2019-12" db="EMBL/GenBank/DDBJ databases">
        <title>Mucilaginibacter sp. HMF7410 genome sequencing and assembly.</title>
        <authorList>
            <person name="Kang H."/>
            <person name="Cha I."/>
            <person name="Kim H."/>
            <person name="Joh K."/>
        </authorList>
    </citation>
    <scope>NUCLEOTIDE SEQUENCE [LARGE SCALE GENOMIC DNA]</scope>
    <source>
        <strain evidence="7 8">HMF7410</strain>
    </source>
</reference>
<dbReference type="Pfam" id="PF04357">
    <property type="entry name" value="TamB"/>
    <property type="match status" value="2"/>
</dbReference>
<feature type="region of interest" description="Disordered" evidence="5">
    <location>
        <begin position="1449"/>
        <end position="1471"/>
    </location>
</feature>
<protein>
    <submittedName>
        <fullName evidence="7">Translocation/assembly module TamB</fullName>
    </submittedName>
</protein>
<keyword evidence="2" id="KW-0812">Transmembrane</keyword>
<keyword evidence="8" id="KW-1185">Reference proteome</keyword>
<gene>
    <name evidence="7" type="ORF">GO621_13755</name>
</gene>
<evidence type="ECO:0000313" key="7">
    <source>
        <dbReference type="EMBL" id="MVN22596.1"/>
    </source>
</evidence>
<feature type="domain" description="Translocation and assembly module TamB C-terminal" evidence="6">
    <location>
        <begin position="800"/>
        <end position="968"/>
    </location>
</feature>
<dbReference type="EMBL" id="WPIK01000012">
    <property type="protein sequence ID" value="MVN22596.1"/>
    <property type="molecule type" value="Genomic_DNA"/>
</dbReference>
<dbReference type="InterPro" id="IPR007452">
    <property type="entry name" value="TamB_C"/>
</dbReference>
<keyword evidence="4" id="KW-0472">Membrane</keyword>
<evidence type="ECO:0000259" key="6">
    <source>
        <dbReference type="Pfam" id="PF04357"/>
    </source>
</evidence>
<feature type="compositionally biased region" description="Polar residues" evidence="5">
    <location>
        <begin position="1459"/>
        <end position="1471"/>
    </location>
</feature>
<comment type="caution">
    <text evidence="7">The sequence shown here is derived from an EMBL/GenBank/DDBJ whole genome shotgun (WGS) entry which is preliminary data.</text>
</comment>
<feature type="domain" description="Translocation and assembly module TamB C-terminal" evidence="6">
    <location>
        <begin position="1001"/>
        <end position="1434"/>
    </location>
</feature>
<evidence type="ECO:0000256" key="2">
    <source>
        <dbReference type="ARBA" id="ARBA00022692"/>
    </source>
</evidence>
<accession>A0A7K1SZ47</accession>
<dbReference type="RefSeq" id="WP_157568007.1">
    <property type="nucleotide sequence ID" value="NZ_WPIK01000012.1"/>
</dbReference>
<sequence length="1471" mass="164566">MLGLLVFSFQFKPVQTWAAKKATHYLSKELNTKVDIKSLYIKPFSSVVLEGLYVLDKQKDTLLRTPLLTVQLSGFSVFNSISDRKIDFKNITLTDGSFYLKKLKNKHTNLQFILDYFNSGSNAPKKKSKPWTTNFERITLNNFHFRYKNQLVDTIINGVNFDDINLTGLNIATSHLDLKNHLFKAAIENLAFKEKSGFIVQKLASLVTIDTNQIELQKLTLNTPHSRVRNYFRMGFKSFDDFDNFEHKVMMTADFKDAHLSSADIAFFADKLHHVKFELGLDGVVKGKVDNLKAKNLAVQAGQATYIKGNFSMKGLPDWEQTLMELNIEQVSTNKKDLDLLYKNFADKRSSAIPAIVDKFGNISFSGQFTGFQNDFVAYGKFKTKLGSFSSDVNMKIKGDVPSYSGNIKTFDFNFGSLLNEPSLNRATISADVNGAGFDLKTLTGKLDAKIQSLDFNRYRYSNVNVNGTFRKKYFDGAVLVNDPNLKLNFKGNVDLNPALPVFHFKSDIKGAQLNKLHFLKDTLSVDAQFSSNFSGNSIDNINGNLLLRQVRLTNPSNNYLVDSLYFAAEGTGRSRELTLKSSLADGSLKGDYDLNTLPSYFKTLVKKYIPSLQTKFVPPKPQNFAFRLNLKNLDPITTIFIPKLKIPEQGTFVGNFNSFNKTATLNGLIKTIQYDKMVFHDLLIDESTVDDFIGVNISLSKVNITDSLFIKDINITNFLKRDSLNFNIKLSDKNAINQLDLYGLVEFGRDTTAKLKILPSDIIIEQQKWRIAEQVRIRLLENARTQIANFVLSNGVQKIGIDGYISPKPDDKLKVTFDNFNLASLDQLTKSAGIKLSGVLNGNAVLNAVTNNPGVESDLHADSISINKTLIGNLKLSAQLDNANKTALVNLNLLNKGLETLNVNGKYNLASEDNKLDFHVKMNQTEAVILDPLVNDLVSKLSGHISADLDITGMPEKPQINGSISLQNTGLTINYLKTPYIINDNVVVKNSIIEINNLQLKDNRKGTGIVNGTVNLNNLSNPDIEATIDARNLLALNTAFKDNRLYYGTAFTTGKFSFKGPTDNMRIDIKAKTEEGTVFNIPLNSSSTASNYDFITYISRNSSKNIKKDRSFNGVTLNFDLTIDEKTLVKITTDYGQLEGSGTANNLQLNINSSGDFEMRGDYLISNGKFEFTAQNFISKVFQVNEGGTIRWTGDPSNAEINLKAIYEVRTDINDLYRAAGLPNAQESQQKLVEAEMILTKSLTHPEIDFNFNFPNDPAIKDELAAYLNDATNRNQQALSLIVRRKFATGTGGENLTKEVGSTAQDAISEFAFNKLNNFISQSNIKNFDLNIRSFNDASASFRLFNNRLLLNGSLYNNQVGNDLFNQNTTTLFNSNFSNFTKDFEAQYLISKDGKLTAKYSYRALNSTTLNTINDQLGLQYVNGLGLVYQQDFDSFSEFLRNIFNRRRNSRKNPAPGSGTSKTNTVLDDN</sequence>
<proteinExistence type="predicted"/>
<evidence type="ECO:0000256" key="4">
    <source>
        <dbReference type="ARBA" id="ARBA00023136"/>
    </source>
</evidence>
<dbReference type="GO" id="GO:0005886">
    <property type="term" value="C:plasma membrane"/>
    <property type="evidence" value="ECO:0007669"/>
    <property type="project" value="InterPro"/>
</dbReference>
<evidence type="ECO:0000256" key="5">
    <source>
        <dbReference type="SAM" id="MobiDB-lite"/>
    </source>
</evidence>